<dbReference type="InterPro" id="IPR002403">
    <property type="entry name" value="Cyt_P450_E_grp-IV"/>
</dbReference>
<keyword evidence="9 14" id="KW-0560">Oxidoreductase</keyword>
<keyword evidence="8" id="KW-1133">Transmembrane helix</keyword>
<keyword evidence="12" id="KW-0472">Membrane</keyword>
<feature type="binding site" description="axial binding residue" evidence="13">
    <location>
        <position position="534"/>
    </location>
    <ligand>
        <name>heme</name>
        <dbReference type="ChEBI" id="CHEBI:30413"/>
    </ligand>
    <ligandPart>
        <name>Fe</name>
        <dbReference type="ChEBI" id="CHEBI:18248"/>
    </ligandPart>
</feature>
<accession>A0A4Y7SGQ8</accession>
<evidence type="ECO:0000256" key="5">
    <source>
        <dbReference type="ARBA" id="ARBA00022617"/>
    </source>
</evidence>
<gene>
    <name evidence="15" type="ORF">FA13DRAFT_1742686</name>
</gene>
<dbReference type="STRING" id="71717.A0A4Y7SGQ8"/>
<comment type="pathway">
    <text evidence="3">Secondary metabolite biosynthesis; terpenoid biosynthesis.</text>
</comment>
<comment type="caution">
    <text evidence="15">The sequence shown here is derived from an EMBL/GenBank/DDBJ whole genome shotgun (WGS) entry which is preliminary data.</text>
</comment>
<dbReference type="Pfam" id="PF00067">
    <property type="entry name" value="p450"/>
    <property type="match status" value="1"/>
</dbReference>
<evidence type="ECO:0000256" key="3">
    <source>
        <dbReference type="ARBA" id="ARBA00004721"/>
    </source>
</evidence>
<keyword evidence="7 13" id="KW-0479">Metal-binding</keyword>
<dbReference type="AlphaFoldDB" id="A0A4Y7SGQ8"/>
<evidence type="ECO:0000256" key="6">
    <source>
        <dbReference type="ARBA" id="ARBA00022692"/>
    </source>
</evidence>
<comment type="subcellular location">
    <subcellularLocation>
        <location evidence="2">Membrane</location>
    </subcellularLocation>
</comment>
<name>A0A4Y7SGQ8_COPMI</name>
<dbReference type="SUPFAM" id="SSF48264">
    <property type="entry name" value="Cytochrome P450"/>
    <property type="match status" value="1"/>
</dbReference>
<keyword evidence="16" id="KW-1185">Reference proteome</keyword>
<evidence type="ECO:0000313" key="15">
    <source>
        <dbReference type="EMBL" id="TEB20763.1"/>
    </source>
</evidence>
<dbReference type="OrthoDB" id="1470350at2759"/>
<dbReference type="GO" id="GO:0005506">
    <property type="term" value="F:iron ion binding"/>
    <property type="evidence" value="ECO:0007669"/>
    <property type="project" value="InterPro"/>
</dbReference>
<dbReference type="EMBL" id="QPFP01000132">
    <property type="protein sequence ID" value="TEB20763.1"/>
    <property type="molecule type" value="Genomic_DNA"/>
</dbReference>
<evidence type="ECO:0000256" key="12">
    <source>
        <dbReference type="ARBA" id="ARBA00023136"/>
    </source>
</evidence>
<dbReference type="PROSITE" id="PS00086">
    <property type="entry name" value="CYTOCHROME_P450"/>
    <property type="match status" value="1"/>
</dbReference>
<dbReference type="Gene3D" id="1.10.630.10">
    <property type="entry name" value="Cytochrome P450"/>
    <property type="match status" value="1"/>
</dbReference>
<keyword evidence="6" id="KW-0812">Transmembrane</keyword>
<dbReference type="PRINTS" id="PR00385">
    <property type="entry name" value="P450"/>
</dbReference>
<organism evidence="15 16">
    <name type="scientific">Coprinellus micaceus</name>
    <name type="common">Glistening ink-cap mushroom</name>
    <name type="synonym">Coprinus micaceus</name>
    <dbReference type="NCBI Taxonomy" id="71717"/>
    <lineage>
        <taxon>Eukaryota</taxon>
        <taxon>Fungi</taxon>
        <taxon>Dikarya</taxon>
        <taxon>Basidiomycota</taxon>
        <taxon>Agaricomycotina</taxon>
        <taxon>Agaricomycetes</taxon>
        <taxon>Agaricomycetidae</taxon>
        <taxon>Agaricales</taxon>
        <taxon>Agaricineae</taxon>
        <taxon>Psathyrellaceae</taxon>
        <taxon>Coprinellus</taxon>
    </lineage>
</organism>
<dbReference type="InterPro" id="IPR050121">
    <property type="entry name" value="Cytochrome_P450_monoxygenase"/>
</dbReference>
<dbReference type="GO" id="GO:0016020">
    <property type="term" value="C:membrane"/>
    <property type="evidence" value="ECO:0007669"/>
    <property type="project" value="UniProtKB-SubCell"/>
</dbReference>
<evidence type="ECO:0000256" key="9">
    <source>
        <dbReference type="ARBA" id="ARBA00023002"/>
    </source>
</evidence>
<dbReference type="GO" id="GO:0004497">
    <property type="term" value="F:monooxygenase activity"/>
    <property type="evidence" value="ECO:0007669"/>
    <property type="project" value="UniProtKB-KW"/>
</dbReference>
<dbReference type="PRINTS" id="PR00465">
    <property type="entry name" value="EP450IV"/>
</dbReference>
<dbReference type="PANTHER" id="PTHR24305">
    <property type="entry name" value="CYTOCHROME P450"/>
    <property type="match status" value="1"/>
</dbReference>
<sequence>MFTDGLLPSLASRLPSELVSLLPSNVSDALSRTTLEQFFSNTSDKSNLSLALTTLLSLTVARYTYKRLTDISLADVRGPGDGVNDEDVGGASWMAGDIPTLFTDTTGTLGARWADAYGAVCKLRAQIGTKNALLVSDPAALRHIMQSEHAEKYIRAPEWYAMADLLAGECIGSVEGDVHRRHRKGIRPAFGVPETRALLPVFNGVANKLCEKWDTLISLDTSEAPILNVAEWISKAALDAFGEVALDYQFGGLDNTPTELAQAMPTVLLETFGTPSPGQLAALSLLQYVPMGLIRWILNSAPVGGRLDHVRNTNNVSQRILLELIEDRKRMMKEGGGGKRDIMSHILRAGLNEDPTAKLSDDEIVAELRFLLLAGQETSANTLAWALFELSSRPHIQSELRAEIRDAREKKAGKEFTAQDLQALPLLNAIIKETLRFDPVIQNMFREAAVDDVLPLSEPIKLKSGKVISDLPIPKGTKLYISVAGYNMLPSVWGPDAQTWNPHRWLKQEDEREGSNTLGMYANLMTFSAGNKGCIGWRFAVLQLQNLLAELMDRFEFVEPKSGPKVVRANCMSTQPMIKGEYEKGAQLPLVVKRAAA</sequence>
<proteinExistence type="inferred from homology"/>
<keyword evidence="5 13" id="KW-0349">Heme</keyword>
<dbReference type="GO" id="GO:0020037">
    <property type="term" value="F:heme binding"/>
    <property type="evidence" value="ECO:0007669"/>
    <property type="project" value="InterPro"/>
</dbReference>
<comment type="similarity">
    <text evidence="4 14">Belongs to the cytochrome P450 family.</text>
</comment>
<evidence type="ECO:0000256" key="8">
    <source>
        <dbReference type="ARBA" id="ARBA00022989"/>
    </source>
</evidence>
<evidence type="ECO:0000256" key="1">
    <source>
        <dbReference type="ARBA" id="ARBA00001971"/>
    </source>
</evidence>
<dbReference type="InterPro" id="IPR001128">
    <property type="entry name" value="Cyt_P450"/>
</dbReference>
<dbReference type="GO" id="GO:0016705">
    <property type="term" value="F:oxidoreductase activity, acting on paired donors, with incorporation or reduction of molecular oxygen"/>
    <property type="evidence" value="ECO:0007669"/>
    <property type="project" value="InterPro"/>
</dbReference>
<evidence type="ECO:0000256" key="4">
    <source>
        <dbReference type="ARBA" id="ARBA00010617"/>
    </source>
</evidence>
<dbReference type="Proteomes" id="UP000298030">
    <property type="component" value="Unassembled WGS sequence"/>
</dbReference>
<comment type="cofactor">
    <cofactor evidence="1 13">
        <name>heme</name>
        <dbReference type="ChEBI" id="CHEBI:30413"/>
    </cofactor>
</comment>
<dbReference type="InterPro" id="IPR017972">
    <property type="entry name" value="Cyt_P450_CS"/>
</dbReference>
<evidence type="ECO:0000256" key="7">
    <source>
        <dbReference type="ARBA" id="ARBA00022723"/>
    </source>
</evidence>
<keyword evidence="10 13" id="KW-0408">Iron</keyword>
<keyword evidence="11 14" id="KW-0503">Monooxygenase</keyword>
<dbReference type="PANTHER" id="PTHR24305:SF166">
    <property type="entry name" value="CYTOCHROME P450 12A4, MITOCHONDRIAL-RELATED"/>
    <property type="match status" value="1"/>
</dbReference>
<evidence type="ECO:0000256" key="2">
    <source>
        <dbReference type="ARBA" id="ARBA00004370"/>
    </source>
</evidence>
<evidence type="ECO:0000256" key="13">
    <source>
        <dbReference type="PIRSR" id="PIRSR602403-1"/>
    </source>
</evidence>
<evidence type="ECO:0000256" key="14">
    <source>
        <dbReference type="RuleBase" id="RU000461"/>
    </source>
</evidence>
<evidence type="ECO:0000313" key="16">
    <source>
        <dbReference type="Proteomes" id="UP000298030"/>
    </source>
</evidence>
<dbReference type="InterPro" id="IPR036396">
    <property type="entry name" value="Cyt_P450_sf"/>
</dbReference>
<reference evidence="15 16" key="1">
    <citation type="journal article" date="2019" name="Nat. Ecol. Evol.">
        <title>Megaphylogeny resolves global patterns of mushroom evolution.</title>
        <authorList>
            <person name="Varga T."/>
            <person name="Krizsan K."/>
            <person name="Foldi C."/>
            <person name="Dima B."/>
            <person name="Sanchez-Garcia M."/>
            <person name="Sanchez-Ramirez S."/>
            <person name="Szollosi G.J."/>
            <person name="Szarkandi J.G."/>
            <person name="Papp V."/>
            <person name="Albert L."/>
            <person name="Andreopoulos W."/>
            <person name="Angelini C."/>
            <person name="Antonin V."/>
            <person name="Barry K.W."/>
            <person name="Bougher N.L."/>
            <person name="Buchanan P."/>
            <person name="Buyck B."/>
            <person name="Bense V."/>
            <person name="Catcheside P."/>
            <person name="Chovatia M."/>
            <person name="Cooper J."/>
            <person name="Damon W."/>
            <person name="Desjardin D."/>
            <person name="Finy P."/>
            <person name="Geml J."/>
            <person name="Haridas S."/>
            <person name="Hughes K."/>
            <person name="Justo A."/>
            <person name="Karasinski D."/>
            <person name="Kautmanova I."/>
            <person name="Kiss B."/>
            <person name="Kocsube S."/>
            <person name="Kotiranta H."/>
            <person name="LaButti K.M."/>
            <person name="Lechner B.E."/>
            <person name="Liimatainen K."/>
            <person name="Lipzen A."/>
            <person name="Lukacs Z."/>
            <person name="Mihaltcheva S."/>
            <person name="Morgado L.N."/>
            <person name="Niskanen T."/>
            <person name="Noordeloos M.E."/>
            <person name="Ohm R.A."/>
            <person name="Ortiz-Santana B."/>
            <person name="Ovrebo C."/>
            <person name="Racz N."/>
            <person name="Riley R."/>
            <person name="Savchenko A."/>
            <person name="Shiryaev A."/>
            <person name="Soop K."/>
            <person name="Spirin V."/>
            <person name="Szebenyi C."/>
            <person name="Tomsovsky M."/>
            <person name="Tulloss R.E."/>
            <person name="Uehling J."/>
            <person name="Grigoriev I.V."/>
            <person name="Vagvolgyi C."/>
            <person name="Papp T."/>
            <person name="Martin F.M."/>
            <person name="Miettinen O."/>
            <person name="Hibbett D.S."/>
            <person name="Nagy L.G."/>
        </authorList>
    </citation>
    <scope>NUCLEOTIDE SEQUENCE [LARGE SCALE GENOMIC DNA]</scope>
    <source>
        <strain evidence="15 16">FP101781</strain>
    </source>
</reference>
<evidence type="ECO:0000256" key="11">
    <source>
        <dbReference type="ARBA" id="ARBA00023033"/>
    </source>
</evidence>
<evidence type="ECO:0000256" key="10">
    <source>
        <dbReference type="ARBA" id="ARBA00023004"/>
    </source>
</evidence>
<protein>
    <submittedName>
        <fullName evidence="15">Cytochrome P450</fullName>
    </submittedName>
</protein>